<dbReference type="RefSeq" id="WP_272136968.1">
    <property type="nucleotide sequence ID" value="NZ_JAQLOI010000001.1"/>
</dbReference>
<dbReference type="PANTHER" id="PTHR43201">
    <property type="entry name" value="ACYL-COA SYNTHETASE"/>
    <property type="match status" value="1"/>
</dbReference>
<protein>
    <submittedName>
        <fullName evidence="6">O-succinylbenzoate--CoA ligase</fullName>
        <ecNumber evidence="6">6.2.1.26</ecNumber>
    </submittedName>
</protein>
<sequence>MSQSDNSVQYWLLKWSEISPDKCALVSDNSRYSWAQLTSLVNNASATLRDQNIVQGDAVALVSKNSFELLLTYLACVNLGAVPALITPSTENVIVPKLDTLDCKSVWFGSDALGHANRMCLGKDYSLLKLTAKDIAKPYPTITHGVHSENLVSIVFTSGSTGPPKAVAHTHKQHEASAQGLLARFHFGPNDTWLLSLPMFHVSGLAIVWRWLTVGAQLKIGSGKNLFTDLLGVTHASLVPTQLKRILSYGEKLTLTRVLLGGSHIPLPLVLEANQRGIDTWLGYGMTEAASTVLAKQVNGKEGVGFLLPNRKLKVEEQRIYIGGDTLASGYYYQGKLKPIVENGWFDSKDLGVLQDDELRILGRADNLFISGGENIHCEEIEAVLTQHENILNAVIIPVQDDEYGARPIAIIQSEHALDKEEFEQFLLQRLDKFKWPDEYFEMPKVVSQDPSIKLSRIKVKEWFISSRVSKKKVI</sequence>
<organism evidence="6 7">
    <name type="scientific">Vibrio algarum</name>
    <dbReference type="NCBI Taxonomy" id="3020714"/>
    <lineage>
        <taxon>Bacteria</taxon>
        <taxon>Pseudomonadati</taxon>
        <taxon>Pseudomonadota</taxon>
        <taxon>Gammaproteobacteria</taxon>
        <taxon>Vibrionales</taxon>
        <taxon>Vibrionaceae</taxon>
        <taxon>Vibrio</taxon>
    </lineage>
</organism>
<dbReference type="Pfam" id="PF00501">
    <property type="entry name" value="AMP-binding"/>
    <property type="match status" value="1"/>
</dbReference>
<dbReference type="InterPro" id="IPR010192">
    <property type="entry name" value="MenE"/>
</dbReference>
<feature type="domain" description="AMP-dependent synthetase/ligase" evidence="5">
    <location>
        <begin position="17"/>
        <end position="332"/>
    </location>
</feature>
<evidence type="ECO:0000313" key="7">
    <source>
        <dbReference type="Proteomes" id="UP001210678"/>
    </source>
</evidence>
<evidence type="ECO:0000259" key="5">
    <source>
        <dbReference type="Pfam" id="PF00501"/>
    </source>
</evidence>
<comment type="caution">
    <text evidence="6">The sequence shown here is derived from an EMBL/GenBank/DDBJ whole genome shotgun (WGS) entry which is preliminary data.</text>
</comment>
<dbReference type="PANTHER" id="PTHR43201:SF32">
    <property type="entry name" value="2-SUCCINYLBENZOATE--COA LIGASE, CHLOROPLASTIC_PEROXISOMAL"/>
    <property type="match status" value="1"/>
</dbReference>
<keyword evidence="3" id="KW-0547">Nucleotide-binding</keyword>
<keyword evidence="1" id="KW-0474">Menaquinone biosynthesis</keyword>
<dbReference type="GO" id="GO:0008756">
    <property type="term" value="F:o-succinylbenzoate-CoA ligase activity"/>
    <property type="evidence" value="ECO:0007669"/>
    <property type="project" value="UniProtKB-EC"/>
</dbReference>
<dbReference type="InterPro" id="IPR045851">
    <property type="entry name" value="AMP-bd_C_sf"/>
</dbReference>
<dbReference type="PROSITE" id="PS00455">
    <property type="entry name" value="AMP_BINDING"/>
    <property type="match status" value="1"/>
</dbReference>
<keyword evidence="4" id="KW-0067">ATP-binding</keyword>
<dbReference type="Gene3D" id="3.40.50.12780">
    <property type="entry name" value="N-terminal domain of ligase-like"/>
    <property type="match status" value="1"/>
</dbReference>
<evidence type="ECO:0000256" key="4">
    <source>
        <dbReference type="ARBA" id="ARBA00022840"/>
    </source>
</evidence>
<dbReference type="NCBIfam" id="NF006539">
    <property type="entry name" value="PRK09029.1"/>
    <property type="match status" value="1"/>
</dbReference>
<dbReference type="InterPro" id="IPR000873">
    <property type="entry name" value="AMP-dep_synth/lig_dom"/>
</dbReference>
<evidence type="ECO:0000256" key="2">
    <source>
        <dbReference type="ARBA" id="ARBA00022598"/>
    </source>
</evidence>
<dbReference type="CDD" id="cd17630">
    <property type="entry name" value="OSB_MenE-like"/>
    <property type="match status" value="1"/>
</dbReference>
<dbReference type="InterPro" id="IPR020845">
    <property type="entry name" value="AMP-binding_CS"/>
</dbReference>
<name>A0ABT4YSC7_9VIBR</name>
<evidence type="ECO:0000313" key="6">
    <source>
        <dbReference type="EMBL" id="MDB1124464.1"/>
    </source>
</evidence>
<dbReference type="Proteomes" id="UP001210678">
    <property type="component" value="Unassembled WGS sequence"/>
</dbReference>
<dbReference type="SUPFAM" id="SSF56801">
    <property type="entry name" value="Acetyl-CoA synthetase-like"/>
    <property type="match status" value="1"/>
</dbReference>
<gene>
    <name evidence="6" type="primary">menE</name>
    <name evidence="6" type="ORF">PGX00_12700</name>
</gene>
<dbReference type="Gene3D" id="3.30.300.30">
    <property type="match status" value="1"/>
</dbReference>
<accession>A0ABT4YSC7</accession>
<evidence type="ECO:0000256" key="3">
    <source>
        <dbReference type="ARBA" id="ARBA00022741"/>
    </source>
</evidence>
<dbReference type="EMBL" id="JAQLOI010000001">
    <property type="protein sequence ID" value="MDB1124464.1"/>
    <property type="molecule type" value="Genomic_DNA"/>
</dbReference>
<keyword evidence="7" id="KW-1185">Reference proteome</keyword>
<dbReference type="EC" id="6.2.1.26" evidence="6"/>
<proteinExistence type="predicted"/>
<evidence type="ECO:0000256" key="1">
    <source>
        <dbReference type="ARBA" id="ARBA00022428"/>
    </source>
</evidence>
<dbReference type="InterPro" id="IPR042099">
    <property type="entry name" value="ANL_N_sf"/>
</dbReference>
<reference evidence="6 7" key="1">
    <citation type="submission" date="2023-01" db="EMBL/GenBank/DDBJ databases">
        <title>Vibrio sp. KJ40-1 sp.nov, isolated from marine algae.</title>
        <authorList>
            <person name="Butt M."/>
            <person name="Kim J.M.J."/>
            <person name="Jeon C.O.C."/>
        </authorList>
    </citation>
    <scope>NUCLEOTIDE SEQUENCE [LARGE SCALE GENOMIC DNA]</scope>
    <source>
        <strain evidence="6 7">KJ40-1</strain>
    </source>
</reference>
<keyword evidence="2 6" id="KW-0436">Ligase</keyword>
<dbReference type="NCBIfam" id="TIGR01923">
    <property type="entry name" value="menE"/>
    <property type="match status" value="1"/>
</dbReference>